<accession>A0A1F7UY76</accession>
<feature type="transmembrane region" description="Helical" evidence="5">
    <location>
        <begin position="78"/>
        <end position="96"/>
    </location>
</feature>
<evidence type="ECO:0000256" key="3">
    <source>
        <dbReference type="ARBA" id="ARBA00022989"/>
    </source>
</evidence>
<evidence type="ECO:0000256" key="2">
    <source>
        <dbReference type="ARBA" id="ARBA00022692"/>
    </source>
</evidence>
<name>A0A1F7UY76_9BACT</name>
<dbReference type="Pfam" id="PF04932">
    <property type="entry name" value="Wzy_C"/>
    <property type="match status" value="1"/>
</dbReference>
<evidence type="ECO:0000256" key="1">
    <source>
        <dbReference type="ARBA" id="ARBA00004141"/>
    </source>
</evidence>
<feature type="transmembrane region" description="Helical" evidence="5">
    <location>
        <begin position="132"/>
        <end position="153"/>
    </location>
</feature>
<gene>
    <name evidence="7" type="ORF">A3B32_00165</name>
</gene>
<evidence type="ECO:0000313" key="8">
    <source>
        <dbReference type="Proteomes" id="UP000176932"/>
    </source>
</evidence>
<dbReference type="PANTHER" id="PTHR37422:SF13">
    <property type="entry name" value="LIPOPOLYSACCHARIDE BIOSYNTHESIS PROTEIN PA4999-RELATED"/>
    <property type="match status" value="1"/>
</dbReference>
<dbReference type="InterPro" id="IPR007016">
    <property type="entry name" value="O-antigen_ligase-rel_domated"/>
</dbReference>
<dbReference type="GO" id="GO:0016020">
    <property type="term" value="C:membrane"/>
    <property type="evidence" value="ECO:0007669"/>
    <property type="project" value="UniProtKB-SubCell"/>
</dbReference>
<feature type="transmembrane region" description="Helical" evidence="5">
    <location>
        <begin position="404"/>
        <end position="428"/>
    </location>
</feature>
<dbReference type="AlphaFoldDB" id="A0A1F7UY76"/>
<keyword evidence="2 5" id="KW-0812">Transmembrane</keyword>
<protein>
    <recommendedName>
        <fullName evidence="6">O-antigen ligase-related domain-containing protein</fullName>
    </recommendedName>
</protein>
<evidence type="ECO:0000256" key="4">
    <source>
        <dbReference type="ARBA" id="ARBA00023136"/>
    </source>
</evidence>
<dbReference type="PANTHER" id="PTHR37422">
    <property type="entry name" value="TEICHURONIC ACID BIOSYNTHESIS PROTEIN TUAE"/>
    <property type="match status" value="1"/>
</dbReference>
<feature type="transmembrane region" description="Helical" evidence="5">
    <location>
        <begin position="449"/>
        <end position="472"/>
    </location>
</feature>
<evidence type="ECO:0000313" key="7">
    <source>
        <dbReference type="EMBL" id="OGL82667.1"/>
    </source>
</evidence>
<feature type="transmembrane region" description="Helical" evidence="5">
    <location>
        <begin position="102"/>
        <end position="120"/>
    </location>
</feature>
<feature type="transmembrane region" description="Helical" evidence="5">
    <location>
        <begin position="196"/>
        <end position="214"/>
    </location>
</feature>
<keyword evidence="4 5" id="KW-0472">Membrane</keyword>
<proteinExistence type="predicted"/>
<feature type="transmembrane region" description="Helical" evidence="5">
    <location>
        <begin position="173"/>
        <end position="191"/>
    </location>
</feature>
<feature type="domain" description="O-antigen ligase-related" evidence="6">
    <location>
        <begin position="206"/>
        <end position="421"/>
    </location>
</feature>
<feature type="transmembrane region" description="Helical" evidence="5">
    <location>
        <begin position="49"/>
        <end position="66"/>
    </location>
</feature>
<feature type="transmembrane region" description="Helical" evidence="5">
    <location>
        <begin position="20"/>
        <end position="43"/>
    </location>
</feature>
<organism evidence="7 8">
    <name type="scientific">Candidatus Uhrbacteria bacterium RIFCSPLOWO2_01_FULL_53_9</name>
    <dbReference type="NCBI Taxonomy" id="1802403"/>
    <lineage>
        <taxon>Bacteria</taxon>
        <taxon>Candidatus Uhriibacteriota</taxon>
    </lineage>
</organism>
<evidence type="ECO:0000259" key="6">
    <source>
        <dbReference type="Pfam" id="PF04932"/>
    </source>
</evidence>
<feature type="transmembrane region" description="Helical" evidence="5">
    <location>
        <begin position="243"/>
        <end position="261"/>
    </location>
</feature>
<keyword evidence="3 5" id="KW-1133">Transmembrane helix</keyword>
<evidence type="ECO:0000256" key="5">
    <source>
        <dbReference type="SAM" id="Phobius"/>
    </source>
</evidence>
<reference evidence="7 8" key="1">
    <citation type="journal article" date="2016" name="Nat. Commun.">
        <title>Thousands of microbial genomes shed light on interconnected biogeochemical processes in an aquifer system.</title>
        <authorList>
            <person name="Anantharaman K."/>
            <person name="Brown C.T."/>
            <person name="Hug L.A."/>
            <person name="Sharon I."/>
            <person name="Castelle C.J."/>
            <person name="Probst A.J."/>
            <person name="Thomas B.C."/>
            <person name="Singh A."/>
            <person name="Wilkins M.J."/>
            <person name="Karaoz U."/>
            <person name="Brodie E.L."/>
            <person name="Williams K.H."/>
            <person name="Hubbard S.S."/>
            <person name="Banfield J.F."/>
        </authorList>
    </citation>
    <scope>NUCLEOTIDE SEQUENCE [LARGE SCALE GENOMIC DNA]</scope>
</reference>
<sequence length="497" mass="56432">MPACIRDILGVLRDPHTRWLNASILLYVALLPYNVFGFAVYPFDYVVKYTEVALLLVVVFGVHAAVRGQWKLRKAYWLYAFIALHVVAQGLSVWNAPRGIDSFAPAIAAVQYGVLLFILVNVFRSEKLLKAIMVVMGLSILIVVAHSLIIFVLEHGMFQTRTQPSIIGSHIGNYLGYLLVMYGVGVVFFFFRERLLWWRFAALLAVLAWMYTVIIAGIKTGQLAVALFLFLLWIVLRGRRAKALMVLVLFLALFAIQFNIVPLQHAYVAVQQRILEPWARGGEQAVSRDRVVNAGDVVPPPERQTSTLLTESSDRNIIKTRWTVESPNSLRLRSRGMLAGWSMGKAYPLTGVGPGQQMYFFNHFSEIVREKTYDQYLPWLPHVIRKEVVNSLQWTISFSNPHNFFIMAFAETGIVGLFALLGIVGVICCKGVRATWMMRSHTMMHSLKFLFPSFLVLLMFQQINFFFLHPWFWTTLALVYVSASDIEVAVTQDLVTA</sequence>
<dbReference type="Proteomes" id="UP000176932">
    <property type="component" value="Unassembled WGS sequence"/>
</dbReference>
<feature type="transmembrane region" description="Helical" evidence="5">
    <location>
        <begin position="220"/>
        <end position="236"/>
    </location>
</feature>
<dbReference type="InterPro" id="IPR051533">
    <property type="entry name" value="WaaL-like"/>
</dbReference>
<comment type="caution">
    <text evidence="7">The sequence shown here is derived from an EMBL/GenBank/DDBJ whole genome shotgun (WGS) entry which is preliminary data.</text>
</comment>
<comment type="subcellular location">
    <subcellularLocation>
        <location evidence="1">Membrane</location>
        <topology evidence="1">Multi-pass membrane protein</topology>
    </subcellularLocation>
</comment>
<dbReference type="EMBL" id="MGEL01000064">
    <property type="protein sequence ID" value="OGL82667.1"/>
    <property type="molecule type" value="Genomic_DNA"/>
</dbReference>